<evidence type="ECO:0000256" key="1">
    <source>
        <dbReference type="ARBA" id="ARBA00004651"/>
    </source>
</evidence>
<organism evidence="9 10">
    <name type="scientific">Brevibacillus fluminis</name>
    <dbReference type="NCBI Taxonomy" id="511487"/>
    <lineage>
        <taxon>Bacteria</taxon>
        <taxon>Bacillati</taxon>
        <taxon>Bacillota</taxon>
        <taxon>Bacilli</taxon>
        <taxon>Bacillales</taxon>
        <taxon>Paenibacillaceae</taxon>
        <taxon>Brevibacillus</taxon>
    </lineage>
</organism>
<evidence type="ECO:0000256" key="7">
    <source>
        <dbReference type="ARBA" id="ARBA00023136"/>
    </source>
</evidence>
<keyword evidence="5 8" id="KW-0812">Transmembrane</keyword>
<proteinExistence type="predicted"/>
<keyword evidence="10" id="KW-1185">Reference proteome</keyword>
<dbReference type="Proteomes" id="UP000271031">
    <property type="component" value="Unassembled WGS sequence"/>
</dbReference>
<accession>A0A3M8DJK1</accession>
<dbReference type="GO" id="GO:0016763">
    <property type="term" value="F:pentosyltransferase activity"/>
    <property type="evidence" value="ECO:0007669"/>
    <property type="project" value="TreeGrafter"/>
</dbReference>
<evidence type="ECO:0000256" key="4">
    <source>
        <dbReference type="ARBA" id="ARBA00022679"/>
    </source>
</evidence>
<dbReference type="PANTHER" id="PTHR33908">
    <property type="entry name" value="MANNOSYLTRANSFERASE YKCB-RELATED"/>
    <property type="match status" value="1"/>
</dbReference>
<reference evidence="9 10" key="1">
    <citation type="submission" date="2018-10" db="EMBL/GenBank/DDBJ databases">
        <title>Phylogenomics of Brevibacillus.</title>
        <authorList>
            <person name="Dunlap C."/>
        </authorList>
    </citation>
    <scope>NUCLEOTIDE SEQUENCE [LARGE SCALE GENOMIC DNA]</scope>
    <source>
        <strain evidence="9 10">JCM 15716</strain>
    </source>
</reference>
<dbReference type="RefSeq" id="WP_122918995.1">
    <property type="nucleotide sequence ID" value="NZ_RHHQ01000012.1"/>
</dbReference>
<evidence type="ECO:0000313" key="9">
    <source>
        <dbReference type="EMBL" id="RNB87297.1"/>
    </source>
</evidence>
<dbReference type="GO" id="GO:0009103">
    <property type="term" value="P:lipopolysaccharide biosynthetic process"/>
    <property type="evidence" value="ECO:0007669"/>
    <property type="project" value="UniProtKB-ARBA"/>
</dbReference>
<keyword evidence="2" id="KW-1003">Cell membrane</keyword>
<feature type="transmembrane region" description="Helical" evidence="8">
    <location>
        <begin position="160"/>
        <end position="182"/>
    </location>
</feature>
<dbReference type="EMBL" id="RHHQ01000012">
    <property type="protein sequence ID" value="RNB87297.1"/>
    <property type="molecule type" value="Genomic_DNA"/>
</dbReference>
<dbReference type="PANTHER" id="PTHR33908:SF11">
    <property type="entry name" value="MEMBRANE PROTEIN"/>
    <property type="match status" value="1"/>
</dbReference>
<keyword evidence="6 8" id="KW-1133">Transmembrane helix</keyword>
<evidence type="ECO:0008006" key="11">
    <source>
        <dbReference type="Google" id="ProtNLM"/>
    </source>
</evidence>
<dbReference type="AlphaFoldDB" id="A0A3M8DJK1"/>
<evidence type="ECO:0000256" key="6">
    <source>
        <dbReference type="ARBA" id="ARBA00022989"/>
    </source>
</evidence>
<name>A0A3M8DJK1_9BACL</name>
<gene>
    <name evidence="9" type="ORF">EDM56_16645</name>
</gene>
<feature type="transmembrane region" description="Helical" evidence="8">
    <location>
        <begin position="296"/>
        <end position="316"/>
    </location>
</feature>
<evidence type="ECO:0000256" key="8">
    <source>
        <dbReference type="SAM" id="Phobius"/>
    </source>
</evidence>
<comment type="subcellular location">
    <subcellularLocation>
        <location evidence="1">Cell membrane</location>
        <topology evidence="1">Multi-pass membrane protein</topology>
    </subcellularLocation>
</comment>
<dbReference type="GO" id="GO:0005886">
    <property type="term" value="C:plasma membrane"/>
    <property type="evidence" value="ECO:0007669"/>
    <property type="project" value="UniProtKB-SubCell"/>
</dbReference>
<protein>
    <recommendedName>
        <fullName evidence="11">Glycosyltransferase RgtA/B/C/D-like domain-containing protein</fullName>
    </recommendedName>
</protein>
<dbReference type="OrthoDB" id="244199at2"/>
<evidence type="ECO:0000256" key="5">
    <source>
        <dbReference type="ARBA" id="ARBA00022692"/>
    </source>
</evidence>
<keyword evidence="3" id="KW-0328">Glycosyltransferase</keyword>
<feature type="transmembrane region" description="Helical" evidence="8">
    <location>
        <begin position="322"/>
        <end position="342"/>
    </location>
</feature>
<keyword evidence="4" id="KW-0808">Transferase</keyword>
<evidence type="ECO:0000256" key="3">
    <source>
        <dbReference type="ARBA" id="ARBA00022676"/>
    </source>
</evidence>
<feature type="transmembrane region" description="Helical" evidence="8">
    <location>
        <begin position="381"/>
        <end position="397"/>
    </location>
</feature>
<comment type="caution">
    <text evidence="9">The sequence shown here is derived from an EMBL/GenBank/DDBJ whole genome shotgun (WGS) entry which is preliminary data.</text>
</comment>
<keyword evidence="7 8" id="KW-0472">Membrane</keyword>
<feature type="transmembrane region" description="Helical" evidence="8">
    <location>
        <begin position="12"/>
        <end position="30"/>
    </location>
</feature>
<feature type="transmembrane region" description="Helical" evidence="8">
    <location>
        <begin position="112"/>
        <end position="130"/>
    </location>
</feature>
<dbReference type="InterPro" id="IPR050297">
    <property type="entry name" value="LipidA_mod_glycosyltrf_83"/>
</dbReference>
<sequence length="527" mass="58748">MRHIRSPIISVDYVLMLLVSIALFFVRLHVAGPYAENWDSVDFTLALHRYDIFEMQPHFPGYPIYILLAGMLLPLSGDPVLALSWTSAAAGSLALFPFFALARRFVPTRWGAWLAVLLFAASPLLSLSFVQPMSEGLGLAGVLLLEAYLLTALDKPKRNLLGLTSTGALLFGLLLGIRISYFPVGFLLFLPLALMYREKKSTLGFLLQLFITGCLFLVGLAAWLLPTAATEGGLMPFLSLGVAFTSGHFTDWGGTEFSSHLGWWHIAAIWLWDRMVVNGLLGLAQLPISFAKSVPALLLAAFQLLLLTISLLPRAWRMQGGRLLLAFLLLAALPYLLWLLLGQNSEKARHLLPIVPWLLFLLARGFVQMCGWIKGRLTAQAWLPALIALLLLVPLALRQTEVLQAHLDPPPAKQLVDYVRAHYPAQGTLTYTWEEQRLFDYYAPDYATERLQSYPYFVQSVLLRSPTVSRILLTNAVVDGFGPYSPLRTKVREVARFAADPFLYPTYHTVILYELPAEAIAEIKQGK</sequence>
<feature type="transmembrane region" description="Helical" evidence="8">
    <location>
        <begin position="202"/>
        <end position="225"/>
    </location>
</feature>
<evidence type="ECO:0000256" key="2">
    <source>
        <dbReference type="ARBA" id="ARBA00022475"/>
    </source>
</evidence>
<feature type="transmembrane region" description="Helical" evidence="8">
    <location>
        <begin position="354"/>
        <end position="375"/>
    </location>
</feature>
<evidence type="ECO:0000313" key="10">
    <source>
        <dbReference type="Proteomes" id="UP000271031"/>
    </source>
</evidence>
<feature type="transmembrane region" description="Helical" evidence="8">
    <location>
        <begin position="80"/>
        <end position="100"/>
    </location>
</feature>